<dbReference type="PANTHER" id="PTHR43861">
    <property type="entry name" value="TRANS-ACONITATE 2-METHYLTRANSFERASE-RELATED"/>
    <property type="match status" value="1"/>
</dbReference>
<dbReference type="EMBL" id="QRUP01000001">
    <property type="protein sequence ID" value="RGR77020.1"/>
    <property type="molecule type" value="Genomic_DNA"/>
</dbReference>
<evidence type="ECO:0000259" key="2">
    <source>
        <dbReference type="Pfam" id="PF13649"/>
    </source>
</evidence>
<gene>
    <name evidence="3" type="ORF">DWY25_01625</name>
</gene>
<dbReference type="Gene3D" id="2.20.25.110">
    <property type="entry name" value="S-adenosyl-L-methionine-dependent methyltransferases"/>
    <property type="match status" value="1"/>
</dbReference>
<proteinExistence type="predicted"/>
<protein>
    <submittedName>
        <fullName evidence="3">Class I SAM-dependent methyltransferase</fullName>
    </submittedName>
</protein>
<keyword evidence="3" id="KW-0489">Methyltransferase</keyword>
<dbReference type="AlphaFoldDB" id="A0A412G6U3"/>
<sequence>MSYDSLAAYYDALVKDEEATAAWLDYTRRYCPPGPLLELACGSSEISIALAEAGYTVDATDLSPSMIAAAQVKPHPDSITFRVMDMLEMETKLPVQAIVCYCDSLNYLASLDQVAQFIQKAAALLKNSGVLLFDMHTQERLNEFAEEYIEEGMLGDTPYQWTILSDEDRIYQHFAFWTPQGLREEHHVQTVFDPLAVRRLMEEAGFDVEIMTDFTQPGIQPGEKLFYAGRKKV</sequence>
<dbReference type="Proteomes" id="UP000284178">
    <property type="component" value="Unassembled WGS sequence"/>
</dbReference>
<dbReference type="InterPro" id="IPR041698">
    <property type="entry name" value="Methyltransf_25"/>
</dbReference>
<dbReference type="GO" id="GO:0032259">
    <property type="term" value="P:methylation"/>
    <property type="evidence" value="ECO:0007669"/>
    <property type="project" value="UniProtKB-KW"/>
</dbReference>
<feature type="domain" description="Methyltransferase" evidence="2">
    <location>
        <begin position="37"/>
        <end position="129"/>
    </location>
</feature>
<comment type="caution">
    <text evidence="3">The sequence shown here is derived from an EMBL/GenBank/DDBJ whole genome shotgun (WGS) entry which is preliminary data.</text>
</comment>
<dbReference type="InterPro" id="IPR029063">
    <property type="entry name" value="SAM-dependent_MTases_sf"/>
</dbReference>
<dbReference type="CDD" id="cd02440">
    <property type="entry name" value="AdoMet_MTases"/>
    <property type="match status" value="1"/>
</dbReference>
<dbReference type="GeneID" id="83014106"/>
<dbReference type="GO" id="GO:0008168">
    <property type="term" value="F:methyltransferase activity"/>
    <property type="evidence" value="ECO:0007669"/>
    <property type="project" value="UniProtKB-KW"/>
</dbReference>
<evidence type="ECO:0000313" key="3">
    <source>
        <dbReference type="EMBL" id="RGR77020.1"/>
    </source>
</evidence>
<dbReference type="SUPFAM" id="SSF53335">
    <property type="entry name" value="S-adenosyl-L-methionine-dependent methyltransferases"/>
    <property type="match status" value="1"/>
</dbReference>
<accession>A0A412G6U3</accession>
<reference evidence="3 4" key="1">
    <citation type="submission" date="2018-08" db="EMBL/GenBank/DDBJ databases">
        <title>A genome reference for cultivated species of the human gut microbiota.</title>
        <authorList>
            <person name="Zou Y."/>
            <person name="Xue W."/>
            <person name="Luo G."/>
        </authorList>
    </citation>
    <scope>NUCLEOTIDE SEQUENCE [LARGE SCALE GENOMIC DNA]</scope>
    <source>
        <strain evidence="3 4">AF24-29</strain>
    </source>
</reference>
<name>A0A412G6U3_9FIRM</name>
<dbReference type="Pfam" id="PF13649">
    <property type="entry name" value="Methyltransf_25"/>
    <property type="match status" value="1"/>
</dbReference>
<organism evidence="3 4">
    <name type="scientific">Holdemania filiformis</name>
    <dbReference type="NCBI Taxonomy" id="61171"/>
    <lineage>
        <taxon>Bacteria</taxon>
        <taxon>Bacillati</taxon>
        <taxon>Bacillota</taxon>
        <taxon>Erysipelotrichia</taxon>
        <taxon>Erysipelotrichales</taxon>
        <taxon>Erysipelotrichaceae</taxon>
        <taxon>Holdemania</taxon>
    </lineage>
</organism>
<keyword evidence="4" id="KW-1185">Reference proteome</keyword>
<dbReference type="RefSeq" id="WP_117892837.1">
    <property type="nucleotide sequence ID" value="NZ_CABJCV010000001.1"/>
</dbReference>
<evidence type="ECO:0000256" key="1">
    <source>
        <dbReference type="ARBA" id="ARBA00022679"/>
    </source>
</evidence>
<dbReference type="Gene3D" id="3.40.50.150">
    <property type="entry name" value="Vaccinia Virus protein VP39"/>
    <property type="match status" value="1"/>
</dbReference>
<keyword evidence="1 3" id="KW-0808">Transferase</keyword>
<evidence type="ECO:0000313" key="4">
    <source>
        <dbReference type="Proteomes" id="UP000284178"/>
    </source>
</evidence>